<name>A0A0L0EMF3_9GAMM</name>
<protein>
    <recommendedName>
        <fullName evidence="5">Succinylglutamate desuccinylase/Aspartoacylase catalytic domain-containing protein</fullName>
    </recommendedName>
</protein>
<dbReference type="PANTHER" id="PTHR15162">
    <property type="entry name" value="ASPARTOACYLASE"/>
    <property type="match status" value="1"/>
</dbReference>
<evidence type="ECO:0000256" key="4">
    <source>
        <dbReference type="ARBA" id="ARBA00022833"/>
    </source>
</evidence>
<evidence type="ECO:0000256" key="2">
    <source>
        <dbReference type="ARBA" id="ARBA00022723"/>
    </source>
</evidence>
<keyword evidence="3" id="KW-0378">Hydrolase</keyword>
<dbReference type="PANTHER" id="PTHR15162:SF7">
    <property type="entry name" value="SUCCINYLGLUTAMATE DESUCCINYLASE"/>
    <property type="match status" value="1"/>
</dbReference>
<dbReference type="GO" id="GO:0005829">
    <property type="term" value="C:cytosol"/>
    <property type="evidence" value="ECO:0007669"/>
    <property type="project" value="TreeGrafter"/>
</dbReference>
<dbReference type="InterPro" id="IPR055438">
    <property type="entry name" value="AstE_AspA_cat"/>
</dbReference>
<dbReference type="Proteomes" id="UP000036850">
    <property type="component" value="Unassembled WGS sequence"/>
</dbReference>
<feature type="domain" description="Succinylglutamate desuccinylase/Aspartoacylase catalytic" evidence="5">
    <location>
        <begin position="51"/>
        <end position="209"/>
    </location>
</feature>
<keyword evidence="2" id="KW-0479">Metal-binding</keyword>
<evidence type="ECO:0000259" key="5">
    <source>
        <dbReference type="Pfam" id="PF24827"/>
    </source>
</evidence>
<proteinExistence type="predicted"/>
<dbReference type="GO" id="GO:0046872">
    <property type="term" value="F:metal ion binding"/>
    <property type="evidence" value="ECO:0007669"/>
    <property type="project" value="UniProtKB-KW"/>
</dbReference>
<dbReference type="PATRIC" id="fig|43658.6.peg.2707"/>
<comment type="cofactor">
    <cofactor evidence="1">
        <name>Zn(2+)</name>
        <dbReference type="ChEBI" id="CHEBI:29105"/>
    </cofactor>
</comment>
<keyword evidence="4" id="KW-0862">Zinc</keyword>
<evidence type="ECO:0000313" key="7">
    <source>
        <dbReference type="Proteomes" id="UP000036850"/>
    </source>
</evidence>
<dbReference type="Pfam" id="PF24827">
    <property type="entry name" value="AstE_AspA_cat"/>
    <property type="match status" value="1"/>
</dbReference>
<evidence type="ECO:0000256" key="1">
    <source>
        <dbReference type="ARBA" id="ARBA00001947"/>
    </source>
</evidence>
<dbReference type="OrthoDB" id="9782876at2"/>
<dbReference type="AlphaFoldDB" id="A0A0L0EMF3"/>
<dbReference type="SUPFAM" id="SSF53187">
    <property type="entry name" value="Zn-dependent exopeptidases"/>
    <property type="match status" value="1"/>
</dbReference>
<evidence type="ECO:0000313" key="6">
    <source>
        <dbReference type="EMBL" id="KNC65637.1"/>
    </source>
</evidence>
<accession>A0A0L0EMF3</accession>
<gene>
    <name evidence="6" type="ORF">AC626_21875</name>
</gene>
<reference evidence="7" key="1">
    <citation type="submission" date="2015-07" db="EMBL/GenBank/DDBJ databases">
        <title>Draft genome sequence of a Pseudoalteromonas rubra strain, OCN096, isolated from Kaneohe Bay, Oahu, Hawaii.</title>
        <authorList>
            <person name="Beurmann S."/>
            <person name="Ushijima B."/>
            <person name="Belcaid M."/>
            <person name="Callahan S.M."/>
            <person name="Aeby G.S."/>
        </authorList>
    </citation>
    <scope>NUCLEOTIDE SEQUENCE [LARGE SCALE GENOMIC DNA]</scope>
    <source>
        <strain evidence="7">OCN096</strain>
    </source>
</reference>
<dbReference type="InterPro" id="IPR050178">
    <property type="entry name" value="AspA/AstE_fam"/>
</dbReference>
<dbReference type="Gene3D" id="3.40.630.10">
    <property type="entry name" value="Zn peptidases"/>
    <property type="match status" value="1"/>
</dbReference>
<organism evidence="6 7">
    <name type="scientific">Pseudoalteromonas rubra</name>
    <dbReference type="NCBI Taxonomy" id="43658"/>
    <lineage>
        <taxon>Bacteria</taxon>
        <taxon>Pseudomonadati</taxon>
        <taxon>Pseudomonadota</taxon>
        <taxon>Gammaproteobacteria</taxon>
        <taxon>Alteromonadales</taxon>
        <taxon>Pseudoalteromonadaceae</taxon>
        <taxon>Pseudoalteromonas</taxon>
    </lineage>
</organism>
<evidence type="ECO:0000256" key="3">
    <source>
        <dbReference type="ARBA" id="ARBA00022801"/>
    </source>
</evidence>
<dbReference type="GO" id="GO:0016788">
    <property type="term" value="F:hydrolase activity, acting on ester bonds"/>
    <property type="evidence" value="ECO:0007669"/>
    <property type="project" value="InterPro"/>
</dbReference>
<sequence>MDKQVDQALTQFSAFRDAKTLGNLSVEQVDDWGFTLVPKGGESKDGGFHSDLTLIALNHGNEVGGLAVLNALCHEIDNGQLTPDLRVTFLLGNVAAAKAGKRYLEQDINRTFNTQAHDSLESQRAKQLEPIVRNSKFILDFHQTIEPTNTPFFVYQYNRLAALFAHAVDNALPVITHKQSTASKLGGMRCDEFGTHCGCVSIALELSQKGFDQQGIELGILAAKRALAAVENWTEVKSQAPKQVNPMWTWSHIEAYPQEYVQLHTGLQNFTEVEAGQLLGHTQLGIAVQAAQSGALLFPKHIKVGEPKPGELYRILKQVNYFATSGPGRAVA</sequence>
<comment type="caution">
    <text evidence="6">The sequence shown here is derived from an EMBL/GenBank/DDBJ whole genome shotgun (WGS) entry which is preliminary data.</text>
</comment>
<dbReference type="EMBL" id="LFZX01000250">
    <property type="protein sequence ID" value="KNC65637.1"/>
    <property type="molecule type" value="Genomic_DNA"/>
</dbReference>